<protein>
    <submittedName>
        <fullName evidence="3">Putative glycoside hydrolase family 13</fullName>
    </submittedName>
</protein>
<dbReference type="SUPFAM" id="SSF81296">
    <property type="entry name" value="E set domains"/>
    <property type="match status" value="1"/>
</dbReference>
<dbReference type="RefSeq" id="WP_021762023.1">
    <property type="nucleotide sequence ID" value="NC_022444.1"/>
</dbReference>
<keyword evidence="4" id="KW-1185">Reference proteome</keyword>
<sequence length="105" mass="11288">MALTKKFLKSKPVCKVTFKVSAALANGAAALFLAGDFNAWDTSSIPMKKNKAGDFSATVDLKTGTAYQFKYLAKTGEDARWFNDDAPDRLEPSPYSGAENSVVTA</sequence>
<reference evidence="3 4" key="1">
    <citation type="journal article" date="2013" name="J. Bacteriol.">
        <title>Roles of HynAB and Ech, the only two hydrogenases found in the model sulfate reducer Desulfovibrio gigas.</title>
        <authorList>
            <person name="Morais-Silva F.O."/>
            <person name="Santos C.I."/>
            <person name="Rodrigues R."/>
            <person name="Pereira I.A."/>
            <person name="Rodrigues-Pousada C."/>
        </authorList>
    </citation>
    <scope>NUCLEOTIDE SEQUENCE [LARGE SCALE GENOMIC DNA]</scope>
    <source>
        <strain evidence="4">ATCC 19364 / DSM 1382 / NCIMB 9332 / VKM B-1759</strain>
    </source>
</reference>
<dbReference type="Pfam" id="PF02922">
    <property type="entry name" value="CBM_48"/>
    <property type="match status" value="1"/>
</dbReference>
<dbReference type="KEGG" id="dgg:DGI_3223"/>
<dbReference type="CDD" id="cd07184">
    <property type="entry name" value="E_set_Isoamylase_like_N"/>
    <property type="match status" value="1"/>
</dbReference>
<dbReference type="GO" id="GO:0004553">
    <property type="term" value="F:hydrolase activity, hydrolyzing O-glycosyl compounds"/>
    <property type="evidence" value="ECO:0007669"/>
    <property type="project" value="InterPro"/>
</dbReference>
<evidence type="ECO:0000313" key="4">
    <source>
        <dbReference type="Proteomes" id="UP000016587"/>
    </source>
</evidence>
<evidence type="ECO:0000256" key="1">
    <source>
        <dbReference type="SAM" id="MobiDB-lite"/>
    </source>
</evidence>
<dbReference type="AlphaFoldDB" id="T2GG24"/>
<proteinExistence type="predicted"/>
<feature type="domain" description="Glycoside hydrolase family 13 N-terminal" evidence="2">
    <location>
        <begin position="25"/>
        <end position="76"/>
    </location>
</feature>
<accession>T2GG24</accession>
<dbReference type="EMBL" id="CP006585">
    <property type="protein sequence ID" value="AGW14927.1"/>
    <property type="molecule type" value="Genomic_DNA"/>
</dbReference>
<keyword evidence="3" id="KW-0378">Hydrolase</keyword>
<reference evidence="4" key="2">
    <citation type="submission" date="2013-07" db="EMBL/GenBank/DDBJ databases">
        <authorList>
            <person name="Morais-Silva F.O."/>
            <person name="Rezende A.M."/>
            <person name="Pimentel C."/>
            <person name="Resende D.M."/>
            <person name="Santos C.I."/>
            <person name="Clemente C."/>
            <person name="de Oliveira L.M."/>
            <person name="da Silva S.M."/>
            <person name="Costa D.A."/>
            <person name="Varela-Raposo A."/>
            <person name="Horacio E.C.A."/>
            <person name="Matos M."/>
            <person name="Flores O."/>
            <person name="Ruiz J.C."/>
            <person name="Rodrigues-Pousada C."/>
        </authorList>
    </citation>
    <scope>NUCLEOTIDE SEQUENCE [LARGE SCALE GENOMIC DNA]</scope>
    <source>
        <strain evidence="4">ATCC 19364 / DSM 1382 / NCIMB 9332 / VKM B-1759</strain>
    </source>
</reference>
<dbReference type="Proteomes" id="UP000016587">
    <property type="component" value="Chromosome"/>
</dbReference>
<dbReference type="PATRIC" id="fig|1121448.10.peg.3179"/>
<evidence type="ECO:0000259" key="2">
    <source>
        <dbReference type="Pfam" id="PF02922"/>
    </source>
</evidence>
<dbReference type="GO" id="GO:0005975">
    <property type="term" value="P:carbohydrate metabolic process"/>
    <property type="evidence" value="ECO:0007669"/>
    <property type="project" value="InterPro"/>
</dbReference>
<dbReference type="HOGENOM" id="CLU_158008_1_0_7"/>
<name>T2GG24_MEGG1</name>
<dbReference type="InterPro" id="IPR014756">
    <property type="entry name" value="Ig_E-set"/>
</dbReference>
<dbReference type="InterPro" id="IPR013783">
    <property type="entry name" value="Ig-like_fold"/>
</dbReference>
<feature type="region of interest" description="Disordered" evidence="1">
    <location>
        <begin position="83"/>
        <end position="105"/>
    </location>
</feature>
<dbReference type="InterPro" id="IPR004193">
    <property type="entry name" value="Glyco_hydro_13_N"/>
</dbReference>
<dbReference type="OrthoDB" id="9811945at2"/>
<gene>
    <name evidence="3" type="ORF">DGI_3223</name>
</gene>
<dbReference type="eggNOG" id="COG0296">
    <property type="taxonomic scope" value="Bacteria"/>
</dbReference>
<dbReference type="STRING" id="1121448.DGI_3223"/>
<organism evidence="3 4">
    <name type="scientific">Megalodesulfovibrio gigas (strain ATCC 19364 / DSM 1382 / NCIMB 9332 / VKM B-1759)</name>
    <name type="common">Desulfovibrio gigas</name>
    <dbReference type="NCBI Taxonomy" id="1121448"/>
    <lineage>
        <taxon>Bacteria</taxon>
        <taxon>Pseudomonadati</taxon>
        <taxon>Thermodesulfobacteriota</taxon>
        <taxon>Desulfovibrionia</taxon>
        <taxon>Desulfovibrionales</taxon>
        <taxon>Desulfovibrionaceae</taxon>
        <taxon>Megalodesulfovibrio</taxon>
    </lineage>
</organism>
<evidence type="ECO:0000313" key="3">
    <source>
        <dbReference type="EMBL" id="AGW14927.1"/>
    </source>
</evidence>
<dbReference type="Gene3D" id="2.60.40.10">
    <property type="entry name" value="Immunoglobulins"/>
    <property type="match status" value="1"/>
</dbReference>